<evidence type="ECO:0000256" key="1">
    <source>
        <dbReference type="SAM" id="Phobius"/>
    </source>
</evidence>
<dbReference type="RefSeq" id="WP_245939169.1">
    <property type="nucleotide sequence ID" value="NZ_FZOF01000024.1"/>
</dbReference>
<gene>
    <name evidence="2" type="ORF">SAMN05216252_12462</name>
</gene>
<name>A0A239MI26_9ACTN</name>
<sequence>MERVRFRPTWYQRLAPLLPGALLVTSLTIAAPLFSPTPAGPDFTFAAAVWLAVPTGLLLSARFGVTLTPTAAVVHNPRRRTIRWADVQGIRVESNMGVRQVVICEADGRLTRLRAPATGLLYQDAAFEEKFRTVGEWWLRHRGPQWTPLPQPWRGR</sequence>
<dbReference type="AlphaFoldDB" id="A0A239MI26"/>
<keyword evidence="1" id="KW-1133">Transmembrane helix</keyword>
<organism evidence="2 3">
    <name type="scientific">Actinacidiphila glaucinigra</name>
    <dbReference type="NCBI Taxonomy" id="235986"/>
    <lineage>
        <taxon>Bacteria</taxon>
        <taxon>Bacillati</taxon>
        <taxon>Actinomycetota</taxon>
        <taxon>Actinomycetes</taxon>
        <taxon>Kitasatosporales</taxon>
        <taxon>Streptomycetaceae</taxon>
        <taxon>Actinacidiphila</taxon>
    </lineage>
</organism>
<dbReference type="EMBL" id="FZOF01000024">
    <property type="protein sequence ID" value="SNT41598.1"/>
    <property type="molecule type" value="Genomic_DNA"/>
</dbReference>
<dbReference type="Proteomes" id="UP000198280">
    <property type="component" value="Unassembled WGS sequence"/>
</dbReference>
<accession>A0A239MI26</accession>
<protein>
    <recommendedName>
        <fullName evidence="4">PH domain-containing protein</fullName>
    </recommendedName>
</protein>
<reference evidence="2 3" key="1">
    <citation type="submission" date="2017-06" db="EMBL/GenBank/DDBJ databases">
        <authorList>
            <person name="Kim H.J."/>
            <person name="Triplett B.A."/>
        </authorList>
    </citation>
    <scope>NUCLEOTIDE SEQUENCE [LARGE SCALE GENOMIC DNA]</scope>
    <source>
        <strain evidence="2 3">CGMCC 4.1858</strain>
    </source>
</reference>
<feature type="transmembrane region" description="Helical" evidence="1">
    <location>
        <begin position="46"/>
        <end position="74"/>
    </location>
</feature>
<keyword evidence="1" id="KW-0472">Membrane</keyword>
<keyword evidence="3" id="KW-1185">Reference proteome</keyword>
<evidence type="ECO:0000313" key="3">
    <source>
        <dbReference type="Proteomes" id="UP000198280"/>
    </source>
</evidence>
<keyword evidence="1" id="KW-0812">Transmembrane</keyword>
<evidence type="ECO:0008006" key="4">
    <source>
        <dbReference type="Google" id="ProtNLM"/>
    </source>
</evidence>
<proteinExistence type="predicted"/>
<evidence type="ECO:0000313" key="2">
    <source>
        <dbReference type="EMBL" id="SNT41598.1"/>
    </source>
</evidence>